<evidence type="ECO:0000313" key="3">
    <source>
        <dbReference type="Proteomes" id="UP000245708"/>
    </source>
</evidence>
<accession>A0A316GLP2</accession>
<evidence type="ECO:0000259" key="1">
    <source>
        <dbReference type="Pfam" id="PF12766"/>
    </source>
</evidence>
<gene>
    <name evidence="2" type="ORF">C7455_102317</name>
</gene>
<dbReference type="AlphaFoldDB" id="A0A316GLP2"/>
<dbReference type="Gene3D" id="2.30.110.10">
    <property type="entry name" value="Electron Transport, Fmn-binding Protein, Chain A"/>
    <property type="match status" value="1"/>
</dbReference>
<dbReference type="EMBL" id="QGGW01000002">
    <property type="protein sequence ID" value="PWK61627.1"/>
    <property type="molecule type" value="Genomic_DNA"/>
</dbReference>
<comment type="caution">
    <text evidence="2">The sequence shown here is derived from an EMBL/GenBank/DDBJ whole genome shotgun (WGS) entry which is preliminary data.</text>
</comment>
<dbReference type="Proteomes" id="UP000245708">
    <property type="component" value="Unassembled WGS sequence"/>
</dbReference>
<dbReference type="Pfam" id="PF12766">
    <property type="entry name" value="Pyridox_oxase_2"/>
    <property type="match status" value="1"/>
</dbReference>
<reference evidence="2 3" key="1">
    <citation type="submission" date="2018-05" db="EMBL/GenBank/DDBJ databases">
        <title>Genomic Encyclopedia of Type Strains, Phase IV (KMG-IV): sequencing the most valuable type-strain genomes for metagenomic binning, comparative biology and taxonomic classification.</title>
        <authorList>
            <person name="Goeker M."/>
        </authorList>
    </citation>
    <scope>NUCLEOTIDE SEQUENCE [LARGE SCALE GENOMIC DNA]</scope>
    <source>
        <strain evidence="2 3">DSM 16097</strain>
    </source>
</reference>
<evidence type="ECO:0000313" key="2">
    <source>
        <dbReference type="EMBL" id="PWK61627.1"/>
    </source>
</evidence>
<dbReference type="OrthoDB" id="5120525at2"/>
<protein>
    <submittedName>
        <fullName evidence="2">Pyridoxamine 5'-phosphate oxidase-like protein</fullName>
    </submittedName>
</protein>
<keyword evidence="3" id="KW-1185">Reference proteome</keyword>
<dbReference type="InterPro" id="IPR024624">
    <property type="entry name" value="Pyridox_Oxase_Alr4036_FMN-bd"/>
</dbReference>
<dbReference type="InterPro" id="IPR012349">
    <property type="entry name" value="Split_barrel_FMN-bd"/>
</dbReference>
<dbReference type="RefSeq" id="WP_109666666.1">
    <property type="nucleotide sequence ID" value="NZ_QGGW01000002.1"/>
</dbReference>
<feature type="domain" description="Pyridoxamine 5'-phosphate oxidase Alr4036 family FMN-binding" evidence="1">
    <location>
        <begin position="15"/>
        <end position="94"/>
    </location>
</feature>
<name>A0A316GLP2_9RHOB</name>
<dbReference type="GO" id="GO:0010181">
    <property type="term" value="F:FMN binding"/>
    <property type="evidence" value="ECO:0007669"/>
    <property type="project" value="InterPro"/>
</dbReference>
<organism evidence="2 3">
    <name type="scientific">Roseicyclus mahoneyensis</name>
    <dbReference type="NCBI Taxonomy" id="164332"/>
    <lineage>
        <taxon>Bacteria</taxon>
        <taxon>Pseudomonadati</taxon>
        <taxon>Pseudomonadota</taxon>
        <taxon>Alphaproteobacteria</taxon>
        <taxon>Rhodobacterales</taxon>
        <taxon>Roseobacteraceae</taxon>
        <taxon>Roseicyclus</taxon>
    </lineage>
</organism>
<proteinExistence type="predicted"/>
<dbReference type="SUPFAM" id="SSF50475">
    <property type="entry name" value="FMN-binding split barrel"/>
    <property type="match status" value="1"/>
</dbReference>
<sequence length="178" mass="19422">MTEETLTGLLDTIWQHLARGTADRHHPARHPTLASIGTDGPELRTLVLRRAERSGALLEVHTDAASPKAVQIVADPRVALHVWLPKPRLQIRARAMALLEPGDPAVFANLPPEAQANYGGPVPGTPLPGPAKRAAGDPARFTRILCHLTEVDALLLSDPHRRARYRADGNWQGQWIVP</sequence>